<dbReference type="Proteomes" id="UP000239907">
    <property type="component" value="Unassembled WGS sequence"/>
</dbReference>
<dbReference type="CDD" id="cd00158">
    <property type="entry name" value="RHOD"/>
    <property type="match status" value="1"/>
</dbReference>
<organism evidence="2 3">
    <name type="scientific">Rubritalea profundi</name>
    <dbReference type="NCBI Taxonomy" id="1658618"/>
    <lineage>
        <taxon>Bacteria</taxon>
        <taxon>Pseudomonadati</taxon>
        <taxon>Verrucomicrobiota</taxon>
        <taxon>Verrucomicrobiia</taxon>
        <taxon>Verrucomicrobiales</taxon>
        <taxon>Rubritaleaceae</taxon>
        <taxon>Rubritalea</taxon>
    </lineage>
</organism>
<dbReference type="InterPro" id="IPR036873">
    <property type="entry name" value="Rhodanese-like_dom_sf"/>
</dbReference>
<keyword evidence="3" id="KW-1185">Reference proteome</keyword>
<dbReference type="PANTHER" id="PTHR43031">
    <property type="entry name" value="FAD-DEPENDENT OXIDOREDUCTASE"/>
    <property type="match status" value="1"/>
</dbReference>
<evidence type="ECO:0000313" key="2">
    <source>
        <dbReference type="EMBL" id="PQJ30100.1"/>
    </source>
</evidence>
<dbReference type="EMBL" id="MQWA01000001">
    <property type="protein sequence ID" value="PQJ30100.1"/>
    <property type="molecule type" value="Genomic_DNA"/>
</dbReference>
<dbReference type="InterPro" id="IPR050229">
    <property type="entry name" value="GlpE_sulfurtransferase"/>
</dbReference>
<sequence>MKTISVISILIGGAVTSSCTSSLSELDKSDAESSATQVKEKQVAESAGAEKETAAPVVVSELPIEKVFELQQTGSILLIDTRSPIFYKLGHIDGAYSLPLKSFDKNFESSRSTLDAAVTKGKKIVIYCQSEKCPDSLKMARSLAKSGYKVSVFKGGWELWKMSGL</sequence>
<dbReference type="SUPFAM" id="SSF52821">
    <property type="entry name" value="Rhodanese/Cell cycle control phosphatase"/>
    <property type="match status" value="1"/>
</dbReference>
<dbReference type="InterPro" id="IPR001763">
    <property type="entry name" value="Rhodanese-like_dom"/>
</dbReference>
<dbReference type="RefSeq" id="WP_105044621.1">
    <property type="nucleotide sequence ID" value="NZ_MQWA01000001.1"/>
</dbReference>
<comment type="caution">
    <text evidence="2">The sequence shown here is derived from an EMBL/GenBank/DDBJ whole genome shotgun (WGS) entry which is preliminary data.</text>
</comment>
<dbReference type="Pfam" id="PF00581">
    <property type="entry name" value="Rhodanese"/>
    <property type="match status" value="1"/>
</dbReference>
<reference evidence="2 3" key="1">
    <citation type="submission" date="2016-12" db="EMBL/GenBank/DDBJ databases">
        <title>Study of bacterial adaptation to deep sea.</title>
        <authorList>
            <person name="Song J."/>
            <person name="Yoshizawa S."/>
            <person name="Kogure K."/>
        </authorList>
    </citation>
    <scope>NUCLEOTIDE SEQUENCE [LARGE SCALE GENOMIC DNA]</scope>
    <source>
        <strain evidence="2 3">SAORIC-165</strain>
    </source>
</reference>
<dbReference type="PROSITE" id="PS50206">
    <property type="entry name" value="RHODANESE_3"/>
    <property type="match status" value="1"/>
</dbReference>
<gene>
    <name evidence="2" type="ORF">BSZ32_17520</name>
</gene>
<dbReference type="OrthoDB" id="9802991at2"/>
<evidence type="ECO:0000313" key="3">
    <source>
        <dbReference type="Proteomes" id="UP000239907"/>
    </source>
</evidence>
<dbReference type="AlphaFoldDB" id="A0A2S7U6A3"/>
<dbReference type="PANTHER" id="PTHR43031:SF1">
    <property type="entry name" value="PYRIDINE NUCLEOTIDE-DISULPHIDE OXIDOREDUCTASE"/>
    <property type="match status" value="1"/>
</dbReference>
<dbReference type="PROSITE" id="PS51257">
    <property type="entry name" value="PROKAR_LIPOPROTEIN"/>
    <property type="match status" value="1"/>
</dbReference>
<name>A0A2S7U6A3_9BACT</name>
<dbReference type="Gene3D" id="3.40.250.10">
    <property type="entry name" value="Rhodanese-like domain"/>
    <property type="match status" value="1"/>
</dbReference>
<feature type="domain" description="Rhodanese" evidence="1">
    <location>
        <begin position="72"/>
        <end position="165"/>
    </location>
</feature>
<protein>
    <recommendedName>
        <fullName evidence="1">Rhodanese domain-containing protein</fullName>
    </recommendedName>
</protein>
<evidence type="ECO:0000259" key="1">
    <source>
        <dbReference type="PROSITE" id="PS50206"/>
    </source>
</evidence>
<accession>A0A2S7U6A3</accession>
<proteinExistence type="predicted"/>
<dbReference type="SMART" id="SM00450">
    <property type="entry name" value="RHOD"/>
    <property type="match status" value="1"/>
</dbReference>